<dbReference type="Proteomes" id="UP000198703">
    <property type="component" value="Unassembled WGS sequence"/>
</dbReference>
<dbReference type="PANTHER" id="PTHR34595:SF2">
    <property type="entry name" value="BLR2978 PROTEIN"/>
    <property type="match status" value="1"/>
</dbReference>
<dbReference type="STRING" id="89524.SAMN05444370_101150"/>
<evidence type="ECO:0000313" key="4">
    <source>
        <dbReference type="Proteomes" id="UP000198703"/>
    </source>
</evidence>
<feature type="domain" description="Circularly permuted ATP-grasp type 2" evidence="2">
    <location>
        <begin position="101"/>
        <end position="482"/>
    </location>
</feature>
<dbReference type="SUPFAM" id="SSF56059">
    <property type="entry name" value="Glutathione synthetase ATP-binding domain-like"/>
    <property type="match status" value="1"/>
</dbReference>
<dbReference type="OrthoDB" id="9804079at2"/>
<dbReference type="Gene3D" id="3.40.50.11290">
    <property type="match status" value="1"/>
</dbReference>
<dbReference type="InterPro" id="IPR051680">
    <property type="entry name" value="ATP-dep_Glu-Cys_Ligase-2"/>
</dbReference>
<reference evidence="3 4" key="1">
    <citation type="submission" date="2016-10" db="EMBL/GenBank/DDBJ databases">
        <authorList>
            <person name="de Groot N.N."/>
        </authorList>
    </citation>
    <scope>NUCLEOTIDE SEQUENCE [LARGE SCALE GENOMIC DNA]</scope>
    <source>
        <strain evidence="3 4">DSM 15345</strain>
    </source>
</reference>
<dbReference type="PANTHER" id="PTHR34595">
    <property type="entry name" value="BLR5612 PROTEIN"/>
    <property type="match status" value="1"/>
</dbReference>
<dbReference type="Pfam" id="PF04168">
    <property type="entry name" value="Alpha-E"/>
    <property type="match status" value="1"/>
</dbReference>
<feature type="domain" description="DUF403" evidence="1">
    <location>
        <begin position="542"/>
        <end position="857"/>
    </location>
</feature>
<organism evidence="3 4">
    <name type="scientific">Rubrimonas cliftonensis</name>
    <dbReference type="NCBI Taxonomy" id="89524"/>
    <lineage>
        <taxon>Bacteria</taxon>
        <taxon>Pseudomonadati</taxon>
        <taxon>Pseudomonadota</taxon>
        <taxon>Alphaproteobacteria</taxon>
        <taxon>Rhodobacterales</taxon>
        <taxon>Paracoccaceae</taxon>
        <taxon>Rubrimonas</taxon>
    </lineage>
</organism>
<evidence type="ECO:0000313" key="3">
    <source>
        <dbReference type="EMBL" id="SDZ74886.1"/>
    </source>
</evidence>
<proteinExistence type="predicted"/>
<dbReference type="InterPro" id="IPR007296">
    <property type="entry name" value="DUF403"/>
</dbReference>
<evidence type="ECO:0000259" key="2">
    <source>
        <dbReference type="Pfam" id="PF14403"/>
    </source>
</evidence>
<protein>
    <submittedName>
        <fullName evidence="3">Uncharacterized conserved protein, circularly permuted ATPgrasp superfamily</fullName>
    </submittedName>
</protein>
<keyword evidence="4" id="KW-1185">Reference proteome</keyword>
<dbReference type="AlphaFoldDB" id="A0A1H3VJD8"/>
<dbReference type="EMBL" id="FNQM01000001">
    <property type="protein sequence ID" value="SDZ74886.1"/>
    <property type="molecule type" value="Genomic_DNA"/>
</dbReference>
<accession>A0A1H3VJD8</accession>
<sequence length="880" mass="94078">MNADFSAAAASKAAERRGGAGYVQRAGVHDEMVDAAGVVRPAWRGLVSAWIEAGPEGRGQIGRDARRALEEAGLSFNPYLDTGPGAARSGVAAPWRFDHFPLAISAEEWARLAAGVAQRTRMAEKVLADIYGRQSLFTSGALAPAAVLGGGGYMRAAALWDRPPKRWLLRSAVDVARTASGEWVVLDDAFDRPEGVGWALANRVALGQAASEMFVSSGARRLARWFDALREALERDAAAEGRMACVTPGPSDPAYFSYAYLARYLGLTLVEPGDLAARDGEAHVKTLEGLRRVDVMLRGASSAGIDPLYAPGRAGHSVGPPGLLRAARLGRVSIVNAIGAGAVDGRVLAPFSAQLIRDLLGEEPILAEAESLWLGDPVARARYLDDPHGWRVTETAAVSRPGSGVEDALAGLERPGLERKLAREGWRYVARAPVRTGLAPCAQAGGAADALSGGELTGAPFAMRLFVLAGPEGAQVMPGGLAFSAPEGPLDALPWRGASKDVWVVDAAPGGAGLALGGEPAATSRLGERRRVAHLQRTGRDLLSRVADDLFWLGRYGERADLTLRVLKIVIERMIDAPRRAEEPALLARLLALRMDAPPADAAPEPAPDVAELRLRIMRLAVDPELPESATRAVEAIYWNANRARAHLSRDAWRDVGALHAAPLWRMAPDPARALSIGGRIEDAIRSLAAFAGASHENMTRNFAWRFLELGRRLQRGMHVAQMFRALAATPDDDEPTTLYALLLLCDSFFAYRSRYLTTPEAVPAIDLLILDEANPRSLAYQVAQAEAVLGALPRATPYRNPEHRKALRLLTDLRVAEAPALGEVDATGRRAALLGLVDDAEEALLAIAELVTNAYFAHAEPALTEVSAMRFEPPKEPGA</sequence>
<dbReference type="InterPro" id="IPR025841">
    <property type="entry name" value="CP_ATPgrasp_2"/>
</dbReference>
<name>A0A1H3VJD8_9RHOB</name>
<dbReference type="RefSeq" id="WP_093247569.1">
    <property type="nucleotide sequence ID" value="NZ_FNQM01000001.1"/>
</dbReference>
<evidence type="ECO:0000259" key="1">
    <source>
        <dbReference type="Pfam" id="PF04168"/>
    </source>
</evidence>
<gene>
    <name evidence="3" type="ORF">SAMN05444370_101150</name>
</gene>
<dbReference type="Pfam" id="PF14403">
    <property type="entry name" value="CP_ATPgrasp_2"/>
    <property type="match status" value="1"/>
</dbReference>